<sequence length="196" mass="20692">MKKMLTRSSAMAALALIAACATPNQRGTEVTRFHLGQTIPAQAINMEPADPGQENSLEFRQYANIVADQLAGIGFTQTALEDAEMIAVINVDRGTREEVARRSPFSIGIGGGTFGRRTGIGLGTSFGIGGSRGGEVIVTELSVALKRRSEGTVIWEGTATRVTQPGAESPAEIVQRLAAALFQDFPGESGRTITVE</sequence>
<dbReference type="EMBL" id="QRDP01000004">
    <property type="protein sequence ID" value="RED17263.1"/>
    <property type="molecule type" value="Genomic_DNA"/>
</dbReference>
<dbReference type="PROSITE" id="PS51257">
    <property type="entry name" value="PROKAR_LIPOPROTEIN"/>
    <property type="match status" value="1"/>
</dbReference>
<gene>
    <name evidence="2" type="ORF">DFR46_2302</name>
</gene>
<comment type="caution">
    <text evidence="2">The sequence shown here is derived from an EMBL/GenBank/DDBJ whole genome shotgun (WGS) entry which is preliminary data.</text>
</comment>
<reference evidence="2 3" key="1">
    <citation type="submission" date="2018-07" db="EMBL/GenBank/DDBJ databases">
        <title>Genomic Encyclopedia of Type Strains, Phase IV (KMG-IV): sequencing the most valuable type-strain genomes for metagenomic binning, comparative biology and taxonomic classification.</title>
        <authorList>
            <person name="Goeker M."/>
        </authorList>
    </citation>
    <scope>NUCLEOTIDE SEQUENCE [LARGE SCALE GENOMIC DNA]</scope>
    <source>
        <strain evidence="2 3">DSM 26725</strain>
    </source>
</reference>
<feature type="domain" description="DUF4136" evidence="1">
    <location>
        <begin position="49"/>
        <end position="187"/>
    </location>
</feature>
<name>A0A3D9FHK1_9SPHN</name>
<dbReference type="InterPro" id="IPR025411">
    <property type="entry name" value="DUF4136"/>
</dbReference>
<protein>
    <submittedName>
        <fullName evidence="2">Uncharacterized protein DUF4136</fullName>
    </submittedName>
</protein>
<evidence type="ECO:0000259" key="1">
    <source>
        <dbReference type="Pfam" id="PF13590"/>
    </source>
</evidence>
<evidence type="ECO:0000313" key="2">
    <source>
        <dbReference type="EMBL" id="RED17263.1"/>
    </source>
</evidence>
<dbReference type="Proteomes" id="UP000256310">
    <property type="component" value="Unassembled WGS sequence"/>
</dbReference>
<proteinExistence type="predicted"/>
<dbReference type="Pfam" id="PF13590">
    <property type="entry name" value="DUF4136"/>
    <property type="match status" value="1"/>
</dbReference>
<accession>A0A3D9FHK1</accession>
<organism evidence="2 3">
    <name type="scientific">Parasphingopyxis lamellibrachiae</name>
    <dbReference type="NCBI Taxonomy" id="680125"/>
    <lineage>
        <taxon>Bacteria</taxon>
        <taxon>Pseudomonadati</taxon>
        <taxon>Pseudomonadota</taxon>
        <taxon>Alphaproteobacteria</taxon>
        <taxon>Sphingomonadales</taxon>
        <taxon>Sphingomonadaceae</taxon>
        <taxon>Parasphingopyxis</taxon>
    </lineage>
</organism>
<evidence type="ECO:0000313" key="3">
    <source>
        <dbReference type="Proteomes" id="UP000256310"/>
    </source>
</evidence>
<keyword evidence="3" id="KW-1185">Reference proteome</keyword>
<dbReference type="AlphaFoldDB" id="A0A3D9FHK1"/>
<dbReference type="RefSeq" id="WP_162843469.1">
    <property type="nucleotide sequence ID" value="NZ_QRDP01000004.1"/>
</dbReference>